<protein>
    <submittedName>
        <fullName evidence="5">TetR/AcrR family transcriptional regulator</fullName>
    </submittedName>
</protein>
<dbReference type="InterPro" id="IPR009057">
    <property type="entry name" value="Homeodomain-like_sf"/>
</dbReference>
<evidence type="ECO:0000256" key="2">
    <source>
        <dbReference type="PROSITE-ProRule" id="PRU00335"/>
    </source>
</evidence>
<dbReference type="SUPFAM" id="SSF48498">
    <property type="entry name" value="Tetracyclin repressor-like, C-terminal domain"/>
    <property type="match status" value="2"/>
</dbReference>
<organism evidence="5 6">
    <name type="scientific">Agromyces lapidis</name>
    <dbReference type="NCBI Taxonomy" id="279574"/>
    <lineage>
        <taxon>Bacteria</taxon>
        <taxon>Bacillati</taxon>
        <taxon>Actinomycetota</taxon>
        <taxon>Actinomycetes</taxon>
        <taxon>Micrococcales</taxon>
        <taxon>Microbacteriaceae</taxon>
        <taxon>Agromyces</taxon>
    </lineage>
</organism>
<dbReference type="Pfam" id="PF00440">
    <property type="entry name" value="TetR_N"/>
    <property type="match status" value="2"/>
</dbReference>
<dbReference type="RefSeq" id="WP_157422979.1">
    <property type="nucleotide sequence ID" value="NZ_BAAANI010000006.1"/>
</dbReference>
<evidence type="ECO:0000313" key="6">
    <source>
        <dbReference type="Proteomes" id="UP001589667"/>
    </source>
</evidence>
<accession>A0ABV5SM22</accession>
<dbReference type="PANTHER" id="PTHR30055:SF226">
    <property type="entry name" value="HTH-TYPE TRANSCRIPTIONAL REGULATOR PKSA"/>
    <property type="match status" value="1"/>
</dbReference>
<dbReference type="EMBL" id="JBHMBL010000001">
    <property type="protein sequence ID" value="MFB9641378.1"/>
    <property type="molecule type" value="Genomic_DNA"/>
</dbReference>
<name>A0ABV5SM22_9MICO</name>
<dbReference type="Gene3D" id="1.10.357.10">
    <property type="entry name" value="Tetracycline Repressor, domain 2"/>
    <property type="match status" value="2"/>
</dbReference>
<evidence type="ECO:0000256" key="1">
    <source>
        <dbReference type="ARBA" id="ARBA00023125"/>
    </source>
</evidence>
<dbReference type="Proteomes" id="UP001589667">
    <property type="component" value="Unassembled WGS sequence"/>
</dbReference>
<feature type="domain" description="HTH tetR-type" evidence="4">
    <location>
        <begin position="228"/>
        <end position="288"/>
    </location>
</feature>
<comment type="caution">
    <text evidence="5">The sequence shown here is derived from an EMBL/GenBank/DDBJ whole genome shotgun (WGS) entry which is preliminary data.</text>
</comment>
<evidence type="ECO:0000259" key="4">
    <source>
        <dbReference type="PROSITE" id="PS50977"/>
    </source>
</evidence>
<keyword evidence="6" id="KW-1185">Reference proteome</keyword>
<keyword evidence="1 2" id="KW-0238">DNA-binding</keyword>
<dbReference type="InterPro" id="IPR001647">
    <property type="entry name" value="HTH_TetR"/>
</dbReference>
<sequence>MSTAGFGGAAAPTRQARSAETRTRILDAATAAFVRDGIAAVSLRDVAGLAGVTHPGLLRHFASKDALLGAVVERLDRANTDWIDAVEPAPSTLGMAALAERNTRTPGYLELYTALAGEATSTTHPAHEHLRERYARVRASVTEQLAALPLGGDLVPATEATLLIAAWDGLQLQQRYAPALDLVTHLERHERRLLGDPPPVDPVERSAPAEPIPPTVVVEEEPAGRLGRERRASIAASAIELFARDGYHGTSLRELAERAGISKSTLVHHIGTKDELLTAVLRLRDRRTITPEPPGAATAAEHLFALADAADRTARDEPGLIELYAVLSCEGATPGHPAHDYFARRFRESRRYFLSLLRRMRDEGTLRDDRDPAHESAWLPAVWDGLQIQWSYDHSIDVGAHLRAYFRELVVPGFDPGPAALDPSRGAEAR</sequence>
<feature type="DNA-binding region" description="H-T-H motif" evidence="2">
    <location>
        <begin position="251"/>
        <end position="270"/>
    </location>
</feature>
<gene>
    <name evidence="5" type="ORF">ACFFQV_03640</name>
</gene>
<evidence type="ECO:0000256" key="3">
    <source>
        <dbReference type="SAM" id="MobiDB-lite"/>
    </source>
</evidence>
<reference evidence="5 6" key="1">
    <citation type="submission" date="2024-09" db="EMBL/GenBank/DDBJ databases">
        <authorList>
            <person name="Sun Q."/>
            <person name="Mori K."/>
        </authorList>
    </citation>
    <scope>NUCLEOTIDE SEQUENCE [LARGE SCALE GENOMIC DNA]</scope>
    <source>
        <strain evidence="5 6">JCM 14321</strain>
    </source>
</reference>
<feature type="region of interest" description="Disordered" evidence="3">
    <location>
        <begin position="1"/>
        <end position="20"/>
    </location>
</feature>
<feature type="domain" description="HTH tetR-type" evidence="4">
    <location>
        <begin position="19"/>
        <end position="79"/>
    </location>
</feature>
<dbReference type="PANTHER" id="PTHR30055">
    <property type="entry name" value="HTH-TYPE TRANSCRIPTIONAL REGULATOR RUTR"/>
    <property type="match status" value="1"/>
</dbReference>
<proteinExistence type="predicted"/>
<feature type="DNA-binding region" description="H-T-H motif" evidence="2">
    <location>
        <begin position="42"/>
        <end position="61"/>
    </location>
</feature>
<dbReference type="InterPro" id="IPR036271">
    <property type="entry name" value="Tet_transcr_reg_TetR-rel_C_sf"/>
</dbReference>
<evidence type="ECO:0000313" key="5">
    <source>
        <dbReference type="EMBL" id="MFB9641378.1"/>
    </source>
</evidence>
<dbReference type="PROSITE" id="PS50977">
    <property type="entry name" value="HTH_TETR_2"/>
    <property type="match status" value="2"/>
</dbReference>
<dbReference type="SUPFAM" id="SSF46689">
    <property type="entry name" value="Homeodomain-like"/>
    <property type="match status" value="2"/>
</dbReference>
<dbReference type="InterPro" id="IPR050109">
    <property type="entry name" value="HTH-type_TetR-like_transc_reg"/>
</dbReference>
<dbReference type="PRINTS" id="PR00455">
    <property type="entry name" value="HTHTETR"/>
</dbReference>